<keyword evidence="11" id="KW-1185">Reference proteome</keyword>
<dbReference type="PANTHER" id="PTHR10763">
    <property type="entry name" value="CELL DIVISION CONTROL PROTEIN 6-RELATED"/>
    <property type="match status" value="1"/>
</dbReference>
<evidence type="ECO:0000256" key="3">
    <source>
        <dbReference type="ARBA" id="ARBA00022705"/>
    </source>
</evidence>
<feature type="compositionally biased region" description="Polar residues" evidence="7">
    <location>
        <begin position="220"/>
        <end position="229"/>
    </location>
</feature>
<evidence type="ECO:0000256" key="1">
    <source>
        <dbReference type="ARBA" id="ARBA00004123"/>
    </source>
</evidence>
<dbReference type="Gene3D" id="1.10.8.60">
    <property type="match status" value="1"/>
</dbReference>
<feature type="compositionally biased region" description="Basic and acidic residues" evidence="7">
    <location>
        <begin position="387"/>
        <end position="398"/>
    </location>
</feature>
<feature type="region of interest" description="Disordered" evidence="7">
    <location>
        <begin position="926"/>
        <end position="950"/>
    </location>
</feature>
<feature type="region of interest" description="Disordered" evidence="7">
    <location>
        <begin position="211"/>
        <end position="265"/>
    </location>
</feature>
<keyword evidence="5" id="KW-0238">DNA-binding</keyword>
<dbReference type="GO" id="GO:0016887">
    <property type="term" value="F:ATP hydrolysis activity"/>
    <property type="evidence" value="ECO:0007669"/>
    <property type="project" value="InterPro"/>
</dbReference>
<dbReference type="Proteomes" id="UP000494165">
    <property type="component" value="Unassembled WGS sequence"/>
</dbReference>
<feature type="compositionally biased region" description="Basic residues" evidence="7">
    <location>
        <begin position="583"/>
        <end position="594"/>
    </location>
</feature>
<dbReference type="SMART" id="SM01074">
    <property type="entry name" value="Cdc6_C"/>
    <property type="match status" value="1"/>
</dbReference>
<feature type="region of interest" description="Disordered" evidence="7">
    <location>
        <begin position="353"/>
        <end position="488"/>
    </location>
</feature>
<feature type="domain" description="AAA+ ATPase" evidence="8">
    <location>
        <begin position="1193"/>
        <end position="1343"/>
    </location>
</feature>
<dbReference type="InterPro" id="IPR027417">
    <property type="entry name" value="P-loop_NTPase"/>
</dbReference>
<dbReference type="InterPro" id="IPR041083">
    <property type="entry name" value="AAA_lid_10"/>
</dbReference>
<feature type="region of interest" description="Disordered" evidence="7">
    <location>
        <begin position="501"/>
        <end position="522"/>
    </location>
</feature>
<protein>
    <recommendedName>
        <fullName evidence="12">Origin recognition complex subunit 1</fullName>
    </recommendedName>
</protein>
<keyword evidence="4" id="KW-0479">Metal-binding</keyword>
<feature type="region of interest" description="Disordered" evidence="7">
    <location>
        <begin position="772"/>
        <end position="793"/>
    </location>
</feature>
<dbReference type="GO" id="GO:0033314">
    <property type="term" value="P:mitotic DNA replication checkpoint signaling"/>
    <property type="evidence" value="ECO:0007669"/>
    <property type="project" value="TreeGrafter"/>
</dbReference>
<name>A0A8S1CBZ0_9INSE</name>
<feature type="compositionally biased region" description="Polar residues" evidence="7">
    <location>
        <begin position="1048"/>
        <end position="1058"/>
    </location>
</feature>
<evidence type="ECO:0008006" key="12">
    <source>
        <dbReference type="Google" id="ProtNLM"/>
    </source>
</evidence>
<dbReference type="InterPro" id="IPR050311">
    <property type="entry name" value="ORC1/CDC6"/>
</dbReference>
<dbReference type="InterPro" id="IPR003593">
    <property type="entry name" value="AAA+_ATPase"/>
</dbReference>
<evidence type="ECO:0000256" key="6">
    <source>
        <dbReference type="ARBA" id="ARBA00023242"/>
    </source>
</evidence>
<comment type="subcellular location">
    <subcellularLocation>
        <location evidence="1">Nucleus</location>
    </subcellularLocation>
</comment>
<dbReference type="EMBL" id="CADEPI010000025">
    <property type="protein sequence ID" value="CAB3366454.1"/>
    <property type="molecule type" value="Genomic_DNA"/>
</dbReference>
<dbReference type="GO" id="GO:0003688">
    <property type="term" value="F:DNA replication origin binding"/>
    <property type="evidence" value="ECO:0007669"/>
    <property type="project" value="TreeGrafter"/>
</dbReference>
<dbReference type="PANTHER" id="PTHR10763:SF23">
    <property type="entry name" value="ORIGIN RECOGNITION COMPLEX SUBUNIT 1"/>
    <property type="match status" value="1"/>
</dbReference>
<feature type="compositionally biased region" description="Basic and acidic residues" evidence="7">
    <location>
        <begin position="646"/>
        <end position="657"/>
    </location>
</feature>
<dbReference type="SUPFAM" id="SSF52540">
    <property type="entry name" value="P-loop containing nucleoside triphosphate hydrolases"/>
    <property type="match status" value="1"/>
</dbReference>
<evidence type="ECO:0000313" key="10">
    <source>
        <dbReference type="EMBL" id="CAB3366454.1"/>
    </source>
</evidence>
<feature type="region of interest" description="Disordered" evidence="7">
    <location>
        <begin position="308"/>
        <end position="332"/>
    </location>
</feature>
<dbReference type="Gene3D" id="3.40.50.300">
    <property type="entry name" value="P-loop containing nucleotide triphosphate hydrolases"/>
    <property type="match status" value="1"/>
</dbReference>
<keyword evidence="3" id="KW-0235">DNA replication</keyword>
<feature type="compositionally biased region" description="Polar residues" evidence="7">
    <location>
        <begin position="502"/>
        <end position="512"/>
    </location>
</feature>
<feature type="compositionally biased region" description="Basic and acidic residues" evidence="7">
    <location>
        <begin position="1159"/>
        <end position="1171"/>
    </location>
</feature>
<feature type="compositionally biased region" description="Basic residues" evidence="7">
    <location>
        <begin position="551"/>
        <end position="564"/>
    </location>
</feature>
<dbReference type="InterPro" id="IPR003959">
    <property type="entry name" value="ATPase_AAA_core"/>
</dbReference>
<evidence type="ECO:0000256" key="7">
    <source>
        <dbReference type="SAM" id="MobiDB-lite"/>
    </source>
</evidence>
<proteinExistence type="inferred from homology"/>
<dbReference type="GO" id="GO:0006270">
    <property type="term" value="P:DNA replication initiation"/>
    <property type="evidence" value="ECO:0007669"/>
    <property type="project" value="TreeGrafter"/>
</dbReference>
<comment type="similarity">
    <text evidence="2">Belongs to the ORC1 family.</text>
</comment>
<accession>A0A8S1CBZ0</accession>
<evidence type="ECO:0000259" key="9">
    <source>
        <dbReference type="SMART" id="SM01074"/>
    </source>
</evidence>
<feature type="compositionally biased region" description="Acidic residues" evidence="7">
    <location>
        <begin position="311"/>
        <end position="321"/>
    </location>
</feature>
<reference evidence="10 11" key="1">
    <citation type="submission" date="2020-04" db="EMBL/GenBank/DDBJ databases">
        <authorList>
            <person name="Alioto T."/>
            <person name="Alioto T."/>
            <person name="Gomez Garrido J."/>
        </authorList>
    </citation>
    <scope>NUCLEOTIDE SEQUENCE [LARGE SCALE GENOMIC DNA]</scope>
</reference>
<dbReference type="SMART" id="SM00382">
    <property type="entry name" value="AAA"/>
    <property type="match status" value="1"/>
</dbReference>
<feature type="compositionally biased region" description="Acidic residues" evidence="7">
    <location>
        <begin position="253"/>
        <end position="264"/>
    </location>
</feature>
<evidence type="ECO:0000256" key="2">
    <source>
        <dbReference type="ARBA" id="ARBA00008398"/>
    </source>
</evidence>
<dbReference type="Pfam" id="PF00004">
    <property type="entry name" value="AAA"/>
    <property type="match status" value="1"/>
</dbReference>
<feature type="compositionally biased region" description="Polar residues" evidence="7">
    <location>
        <begin position="1140"/>
        <end position="1153"/>
    </location>
</feature>
<organism evidence="10 11">
    <name type="scientific">Cloeon dipterum</name>
    <dbReference type="NCBI Taxonomy" id="197152"/>
    <lineage>
        <taxon>Eukaryota</taxon>
        <taxon>Metazoa</taxon>
        <taxon>Ecdysozoa</taxon>
        <taxon>Arthropoda</taxon>
        <taxon>Hexapoda</taxon>
        <taxon>Insecta</taxon>
        <taxon>Pterygota</taxon>
        <taxon>Palaeoptera</taxon>
        <taxon>Ephemeroptera</taxon>
        <taxon>Pisciforma</taxon>
        <taxon>Baetidae</taxon>
        <taxon>Cloeon</taxon>
    </lineage>
</organism>
<evidence type="ECO:0000256" key="4">
    <source>
        <dbReference type="ARBA" id="ARBA00022723"/>
    </source>
</evidence>
<feature type="compositionally biased region" description="Basic and acidic residues" evidence="7">
    <location>
        <begin position="232"/>
        <end position="242"/>
    </location>
</feature>
<evidence type="ECO:0000259" key="8">
    <source>
        <dbReference type="SMART" id="SM00382"/>
    </source>
</evidence>
<feature type="domain" description="Cdc6 C-terminal" evidence="9">
    <location>
        <begin position="1436"/>
        <end position="1516"/>
    </location>
</feature>
<feature type="region of interest" description="Disordered" evidence="7">
    <location>
        <begin position="850"/>
        <end position="869"/>
    </location>
</feature>
<dbReference type="Pfam" id="PF17872">
    <property type="entry name" value="AAA_lid_10"/>
    <property type="match status" value="1"/>
</dbReference>
<feature type="region of interest" description="Disordered" evidence="7">
    <location>
        <begin position="534"/>
        <end position="666"/>
    </location>
</feature>
<dbReference type="GO" id="GO:0005524">
    <property type="term" value="F:ATP binding"/>
    <property type="evidence" value="ECO:0007669"/>
    <property type="project" value="InterPro"/>
</dbReference>
<sequence>MDRASRYSHKISQDNPRFEETLSGFEQYGCLQIGSLKIMIGSFIRLRNVKRIKAPGDLSLPPPEFGLVYRIIKTRRDGPLIHVFYFNAYFDQLSEIRRVFPNKEGARKFPPLAEHDVILDRRLPVKHGIIKKENIAGVESMVKIHYQDDPESLLKESKTKYCYRFDLTFSKGFTILVPRVKLTNLEADTYSEEVLTMELLKEQMALIHGHEKVNQHKSESSTAQKNATDTKPVPDHPALDKPKKVKLRKPSNDTDDDLFDDELTSENNADKKAKKVPLRKLREKETTKSKVLRFQERKSARLANLEKYSDIEEEEEDDDTPEFGTSKRESQRVKNAALLLQNTKSLQEAKELFEFVNEEGEDSRGPTNQSDNDKEFVPKRKQSNIKDFLKKVNLDKKSSSVGQDTDEDDVIFNTPKKNKIEKQAEIITPDSTKKSSRRMSVPKTQPMIQEELQESDDSDNVLFNSPRKNQSEKTAQKSGTEQGKAFLDPLKKFNRKIRIVHSDSSSEVNEVPTSEKKRSRRIVTCDSDDEVIVKQVDQPSKSKAQLDKFVSKRAKMPTLMKRKVRAESSSESESGDSHEQEAHKRKRLKNKRRLEIHSILSSDESNSEAKTNKLGPRRKPRMESSILSLKQTWKGKGKVTPSKSRRSAEHGSERSEDMTANEEAAQMETHVIVPIIRPEGAPIGSAVVMKVPKSISDDEFKTPPTSPQIENQSDDDTPDKGNRLKNLCAQPYQSLKNLFGKQQEEYNQVINVPMDSLDGYSQLPDAELNCEENADQNRKGTPEQTSENEASEYELTELDPRKRLTMREKLAEEYRKEYDIDFFLNHSQRSELGRKNSEQQNVDEPYDVLRAGSEDESPTKPVDTREIPCDEEIDTIIPIVESVRKELSIELRDMDNSEVTASEVEDSDTEPRNVIPIILKGKKPPLQADVQETSTPCPSTVPGKKSRKEKLIPKDIDEIRINGRKVKKLLVASPAKDGSLKMRIRSPVKITIPLLQERLNEALNSKPAEETNLSLRGNVPPESPVKPEDPKSPKTLRARGRPPKVASETPSSNKQKASCSAGRLSVAARIETISSEKSKSDAGRTVTRSARQKRSPLRYKDSESSDEEEKEDSPVVHKKRGRPAFKTSVQTPKRKGRGRPQSTVGTPKRGTSTLKRKKLASEKSDIEEQKMPGREDQMANIQDFIESRLEDQTGGCMYISGLPGTGKTASVNQVLLNLLKQRESGEIDFKLLQVSGMELTQPQQIFSRMAEILLESKMTPAIAQTNLAKYFGNKDKKRLSTILVVDELDMLCTRKQDVVYHLFEWPTKATSKLIVLTIANTMDLPERLLQGKVTSRMGLTRLTFRPYTYEQLEKIVQVKLDESGDFDSDARQLVARKVASLSGDARRALEICRRALELAKNTSVQMSHVMKSLKEMLETPTVEAIKNLGPLEKLFLNCMASEIQRTGVEETSLGEVIKSMRSNGLFHGVTDFTDSKISEICARLASCRLVLAEQDRAGLRQRISLNVNPDDLHYALKVSNQI</sequence>
<keyword evidence="6" id="KW-0539">Nucleus</keyword>
<evidence type="ECO:0000313" key="11">
    <source>
        <dbReference type="Proteomes" id="UP000494165"/>
    </source>
</evidence>
<dbReference type="GO" id="GO:0046872">
    <property type="term" value="F:metal ion binding"/>
    <property type="evidence" value="ECO:0007669"/>
    <property type="project" value="UniProtKB-KW"/>
</dbReference>
<feature type="region of interest" description="Disordered" evidence="7">
    <location>
        <begin position="1007"/>
        <end position="1171"/>
    </location>
</feature>
<dbReference type="GO" id="GO:0005664">
    <property type="term" value="C:nuclear origin of replication recognition complex"/>
    <property type="evidence" value="ECO:0007669"/>
    <property type="project" value="TreeGrafter"/>
</dbReference>
<evidence type="ECO:0000256" key="5">
    <source>
        <dbReference type="ARBA" id="ARBA00023125"/>
    </source>
</evidence>
<comment type="caution">
    <text evidence="10">The sequence shown here is derived from an EMBL/GenBank/DDBJ whole genome shotgun (WGS) entry which is preliminary data.</text>
</comment>
<gene>
    <name evidence="10" type="ORF">CLODIP_2_CD00135</name>
</gene>
<feature type="region of interest" description="Disordered" evidence="7">
    <location>
        <begin position="696"/>
        <end position="725"/>
    </location>
</feature>
<dbReference type="OrthoDB" id="1926878at2759"/>
<dbReference type="InterPro" id="IPR015163">
    <property type="entry name" value="Cdc6_C"/>
</dbReference>
<dbReference type="Pfam" id="PF09079">
    <property type="entry name" value="WHD_Cdc6"/>
    <property type="match status" value="1"/>
</dbReference>